<evidence type="ECO:0000313" key="2">
    <source>
        <dbReference type="Proteomes" id="UP000266723"/>
    </source>
</evidence>
<reference evidence="1 2" key="1">
    <citation type="journal article" date="2020" name="BMC Genomics">
        <title>Intraspecific diversification of the crop wild relative Brassica cretica Lam. using demographic model selection.</title>
        <authorList>
            <person name="Kioukis A."/>
            <person name="Michalopoulou V.A."/>
            <person name="Briers L."/>
            <person name="Pirintsos S."/>
            <person name="Studholme D.J."/>
            <person name="Pavlidis P."/>
            <person name="Sarris P.F."/>
        </authorList>
    </citation>
    <scope>NUCLEOTIDE SEQUENCE [LARGE SCALE GENOMIC DNA]</scope>
    <source>
        <strain evidence="2">cv. PFS-1207/04</strain>
    </source>
</reference>
<organism evidence="1 2">
    <name type="scientific">Brassica cretica</name>
    <name type="common">Mustard</name>
    <dbReference type="NCBI Taxonomy" id="69181"/>
    <lineage>
        <taxon>Eukaryota</taxon>
        <taxon>Viridiplantae</taxon>
        <taxon>Streptophyta</taxon>
        <taxon>Embryophyta</taxon>
        <taxon>Tracheophyta</taxon>
        <taxon>Spermatophyta</taxon>
        <taxon>Magnoliopsida</taxon>
        <taxon>eudicotyledons</taxon>
        <taxon>Gunneridae</taxon>
        <taxon>Pentapetalae</taxon>
        <taxon>rosids</taxon>
        <taxon>malvids</taxon>
        <taxon>Brassicales</taxon>
        <taxon>Brassicaceae</taxon>
        <taxon>Brassiceae</taxon>
        <taxon>Brassica</taxon>
    </lineage>
</organism>
<gene>
    <name evidence="1" type="ORF">DY000_02016025</name>
</gene>
<evidence type="ECO:0000313" key="1">
    <source>
        <dbReference type="EMBL" id="KAF3564657.1"/>
    </source>
</evidence>
<accession>A0ABQ7CX44</accession>
<dbReference type="Proteomes" id="UP000266723">
    <property type="component" value="Unassembled WGS sequence"/>
</dbReference>
<sequence length="193" mass="20773">MHVLLRSGQFVSRESAVDETNGMSIDGAPLEAADSHTICKSTREKSIDIFQAAAIDSVNQASSDTIQPVSDNTVPHGTVHSSTVHSSTVHLDTIHPASNVIVHSALIDTVHPPSINTVNPPSIDTVHPASIDTVHYDTIHLGTVHPNTVHPNTVHPVKNDTTCGEIGRIEVLVLKVDENEMLRDEEGRTRNNA</sequence>
<comment type="caution">
    <text evidence="1">The sequence shown here is derived from an EMBL/GenBank/DDBJ whole genome shotgun (WGS) entry which is preliminary data.</text>
</comment>
<keyword evidence="2" id="KW-1185">Reference proteome</keyword>
<proteinExistence type="predicted"/>
<protein>
    <submittedName>
        <fullName evidence="1">Uncharacterized protein</fullName>
    </submittedName>
</protein>
<dbReference type="EMBL" id="QGKV02000759">
    <property type="protein sequence ID" value="KAF3564657.1"/>
    <property type="molecule type" value="Genomic_DNA"/>
</dbReference>
<name>A0ABQ7CX44_BRACR</name>